<reference evidence="2 3" key="1">
    <citation type="submission" date="2016-08" db="EMBL/GenBank/DDBJ databases">
        <authorList>
            <consortium name="Lentinula edodes genome sequencing consortium"/>
            <person name="Sakamoto Y."/>
            <person name="Nakade K."/>
            <person name="Sato S."/>
            <person name="Yoshida Y."/>
            <person name="Miyazaki K."/>
            <person name="Natsume S."/>
            <person name="Konno N."/>
        </authorList>
    </citation>
    <scope>NUCLEOTIDE SEQUENCE [LARGE SCALE GENOMIC DNA]</scope>
    <source>
        <strain evidence="2 3">NBRC 111202</strain>
    </source>
</reference>
<dbReference type="SUPFAM" id="SSF49870">
    <property type="entry name" value="Osmotin, thaumatin-like protein"/>
    <property type="match status" value="1"/>
</dbReference>
<dbReference type="Proteomes" id="UP000188533">
    <property type="component" value="Unassembled WGS sequence"/>
</dbReference>
<keyword evidence="1" id="KW-0732">Signal</keyword>
<feature type="chain" id="PRO_5012388347" evidence="1">
    <location>
        <begin position="21"/>
        <end position="178"/>
    </location>
</feature>
<protein>
    <submittedName>
        <fullName evidence="2">Thaumatin-like protein</fullName>
    </submittedName>
</protein>
<dbReference type="OrthoDB" id="430315at2759"/>
<keyword evidence="3" id="KW-1185">Reference proteome</keyword>
<dbReference type="InterPro" id="IPR037176">
    <property type="entry name" value="Osmotin/thaumatin-like_sf"/>
</dbReference>
<reference evidence="2 3" key="2">
    <citation type="submission" date="2017-02" db="EMBL/GenBank/DDBJ databases">
        <title>A genome survey and senescence transcriptome analysis in Lentinula edodes.</title>
        <authorList>
            <person name="Sakamoto Y."/>
            <person name="Nakade K."/>
            <person name="Sato S."/>
            <person name="Yoshida Y."/>
            <person name="Miyazaki K."/>
            <person name="Natsume S."/>
            <person name="Konno N."/>
        </authorList>
    </citation>
    <scope>NUCLEOTIDE SEQUENCE [LARGE SCALE GENOMIC DNA]</scope>
    <source>
        <strain evidence="2 3">NBRC 111202</strain>
    </source>
</reference>
<dbReference type="EMBL" id="BDGU01001332">
    <property type="protein sequence ID" value="GAW09818.1"/>
    <property type="molecule type" value="Genomic_DNA"/>
</dbReference>
<accession>A0A1Q3ERI4</accession>
<name>A0A1Q3ERI4_LENED</name>
<comment type="caution">
    <text evidence="2">The sequence shown here is derived from an EMBL/GenBank/DDBJ whole genome shotgun (WGS) entry which is preliminary data.</text>
</comment>
<organism evidence="2 3">
    <name type="scientific">Lentinula edodes</name>
    <name type="common">Shiitake mushroom</name>
    <name type="synonym">Lentinus edodes</name>
    <dbReference type="NCBI Taxonomy" id="5353"/>
    <lineage>
        <taxon>Eukaryota</taxon>
        <taxon>Fungi</taxon>
        <taxon>Dikarya</taxon>
        <taxon>Basidiomycota</taxon>
        <taxon>Agaricomycotina</taxon>
        <taxon>Agaricomycetes</taxon>
        <taxon>Agaricomycetidae</taxon>
        <taxon>Agaricales</taxon>
        <taxon>Marasmiineae</taxon>
        <taxon>Omphalotaceae</taxon>
        <taxon>Lentinula</taxon>
    </lineage>
</organism>
<proteinExistence type="predicted"/>
<evidence type="ECO:0000313" key="2">
    <source>
        <dbReference type="EMBL" id="GAW09818.1"/>
    </source>
</evidence>
<dbReference type="AlphaFoldDB" id="A0A1Q3ERI4"/>
<gene>
    <name evidence="2" type="ORF">LENED_012015</name>
</gene>
<evidence type="ECO:0000256" key="1">
    <source>
        <dbReference type="SAM" id="SignalP"/>
    </source>
</evidence>
<feature type="signal peptide" evidence="1">
    <location>
        <begin position="1"/>
        <end position="20"/>
    </location>
</feature>
<evidence type="ECO:0000313" key="3">
    <source>
        <dbReference type="Proteomes" id="UP000188533"/>
    </source>
</evidence>
<dbReference type="Gene3D" id="2.60.110.10">
    <property type="entry name" value="Thaumatin"/>
    <property type="match status" value="1"/>
</dbReference>
<sequence>MMKLSLLLSALASASTLVSAQHAFTLVNHCGSSITPIVANTACGYSPRCSGAGYYTAAQPGVLGAGASETITIPVDWVGRIFAQNGACGASGEDCTITEFNLDTGDFYTPQAYDISNIQGFTQSIEIAAAGCDTVTCTNVNCGCTEAYPPGDESGCGDDSPVRACGAGNIAFTITFCP</sequence>